<evidence type="ECO:0000256" key="1">
    <source>
        <dbReference type="ARBA" id="ARBA00004571"/>
    </source>
</evidence>
<evidence type="ECO:0000256" key="12">
    <source>
        <dbReference type="SAM" id="Phobius"/>
    </source>
</evidence>
<keyword evidence="4 10" id="KW-0812">Transmembrane</keyword>
<evidence type="ECO:0000256" key="11">
    <source>
        <dbReference type="RuleBase" id="RU003357"/>
    </source>
</evidence>
<dbReference type="Pfam" id="PF00593">
    <property type="entry name" value="TonB_dep_Rec_b-barrel"/>
    <property type="match status" value="1"/>
</dbReference>
<dbReference type="Gene3D" id="2.60.40.1120">
    <property type="entry name" value="Carboxypeptidase-like, regulatory domain"/>
    <property type="match status" value="1"/>
</dbReference>
<dbReference type="Gene3D" id="2.40.170.20">
    <property type="entry name" value="TonB-dependent receptor, beta-barrel domain"/>
    <property type="match status" value="1"/>
</dbReference>
<dbReference type="InterPro" id="IPR039426">
    <property type="entry name" value="TonB-dep_rcpt-like"/>
</dbReference>
<keyword evidence="9 10" id="KW-0998">Cell outer membrane</keyword>
<evidence type="ECO:0000256" key="10">
    <source>
        <dbReference type="PROSITE-ProRule" id="PRU01360"/>
    </source>
</evidence>
<evidence type="ECO:0000256" key="2">
    <source>
        <dbReference type="ARBA" id="ARBA00022448"/>
    </source>
</evidence>
<protein>
    <submittedName>
        <fullName evidence="15">TonB-dependent receptor</fullName>
    </submittedName>
</protein>
<evidence type="ECO:0000256" key="9">
    <source>
        <dbReference type="ARBA" id="ARBA00023237"/>
    </source>
</evidence>
<reference evidence="15 16" key="1">
    <citation type="submission" date="2019-09" db="EMBL/GenBank/DDBJ databases">
        <title>Draft genome sequence of Ginsengibacter sp. BR5-29.</title>
        <authorList>
            <person name="Im W.-T."/>
        </authorList>
    </citation>
    <scope>NUCLEOTIDE SEQUENCE [LARGE SCALE GENOMIC DNA]</scope>
    <source>
        <strain evidence="15 16">BR5-29</strain>
    </source>
</reference>
<proteinExistence type="inferred from homology"/>
<evidence type="ECO:0000256" key="8">
    <source>
        <dbReference type="ARBA" id="ARBA00023170"/>
    </source>
</evidence>
<dbReference type="InterPro" id="IPR036942">
    <property type="entry name" value="Beta-barrel_TonB_sf"/>
</dbReference>
<dbReference type="GO" id="GO:0044718">
    <property type="term" value="P:siderophore transmembrane transport"/>
    <property type="evidence" value="ECO:0007669"/>
    <property type="project" value="TreeGrafter"/>
</dbReference>
<dbReference type="RefSeq" id="WP_150416465.1">
    <property type="nucleotide sequence ID" value="NZ_VYQF01000008.1"/>
</dbReference>
<dbReference type="SUPFAM" id="SSF49464">
    <property type="entry name" value="Carboxypeptidase regulatory domain-like"/>
    <property type="match status" value="1"/>
</dbReference>
<feature type="domain" description="TonB-dependent receptor plug" evidence="14">
    <location>
        <begin position="122"/>
        <end position="230"/>
    </location>
</feature>
<dbReference type="Gene3D" id="2.170.130.10">
    <property type="entry name" value="TonB-dependent receptor, plug domain"/>
    <property type="match status" value="1"/>
</dbReference>
<dbReference type="SUPFAM" id="SSF56935">
    <property type="entry name" value="Porins"/>
    <property type="match status" value="1"/>
</dbReference>
<organism evidence="15 16">
    <name type="scientific">Ginsengibacter hankyongi</name>
    <dbReference type="NCBI Taxonomy" id="2607284"/>
    <lineage>
        <taxon>Bacteria</taxon>
        <taxon>Pseudomonadati</taxon>
        <taxon>Bacteroidota</taxon>
        <taxon>Chitinophagia</taxon>
        <taxon>Chitinophagales</taxon>
        <taxon>Chitinophagaceae</taxon>
        <taxon>Ginsengibacter</taxon>
    </lineage>
</organism>
<evidence type="ECO:0000256" key="3">
    <source>
        <dbReference type="ARBA" id="ARBA00022452"/>
    </source>
</evidence>
<evidence type="ECO:0000259" key="14">
    <source>
        <dbReference type="Pfam" id="PF07715"/>
    </source>
</evidence>
<keyword evidence="5" id="KW-0732">Signal</keyword>
<comment type="similarity">
    <text evidence="10 11">Belongs to the TonB-dependent receptor family.</text>
</comment>
<dbReference type="Pfam" id="PF13715">
    <property type="entry name" value="CarbopepD_reg_2"/>
    <property type="match status" value="1"/>
</dbReference>
<evidence type="ECO:0000256" key="4">
    <source>
        <dbReference type="ARBA" id="ARBA00022692"/>
    </source>
</evidence>
<dbReference type="GO" id="GO:0015344">
    <property type="term" value="F:siderophore uptake transmembrane transporter activity"/>
    <property type="evidence" value="ECO:0007669"/>
    <property type="project" value="TreeGrafter"/>
</dbReference>
<accession>A0A5J5IC06</accession>
<dbReference type="InterPro" id="IPR012910">
    <property type="entry name" value="Plug_dom"/>
</dbReference>
<keyword evidence="3 10" id="KW-1134">Transmembrane beta strand</keyword>
<feature type="transmembrane region" description="Helical" evidence="12">
    <location>
        <begin position="7"/>
        <end position="27"/>
    </location>
</feature>
<dbReference type="EMBL" id="VYQF01000008">
    <property type="protein sequence ID" value="KAA9036342.1"/>
    <property type="molecule type" value="Genomic_DNA"/>
</dbReference>
<comment type="subcellular location">
    <subcellularLocation>
        <location evidence="1 10">Cell outer membrane</location>
        <topology evidence="1 10">Multi-pass membrane protein</topology>
    </subcellularLocation>
</comment>
<dbReference type="Proteomes" id="UP000326903">
    <property type="component" value="Unassembled WGS sequence"/>
</dbReference>
<evidence type="ECO:0000256" key="5">
    <source>
        <dbReference type="ARBA" id="ARBA00022729"/>
    </source>
</evidence>
<dbReference type="Pfam" id="PF07715">
    <property type="entry name" value="Plug"/>
    <property type="match status" value="1"/>
</dbReference>
<gene>
    <name evidence="15" type="ORF">FW778_19105</name>
</gene>
<comment type="caution">
    <text evidence="15">The sequence shown here is derived from an EMBL/GenBank/DDBJ whole genome shotgun (WGS) entry which is preliminary data.</text>
</comment>
<keyword evidence="8 15" id="KW-0675">Receptor</keyword>
<dbReference type="InterPro" id="IPR000531">
    <property type="entry name" value="Beta-barrel_TonB"/>
</dbReference>
<keyword evidence="12" id="KW-1133">Transmembrane helix</keyword>
<evidence type="ECO:0000256" key="7">
    <source>
        <dbReference type="ARBA" id="ARBA00023136"/>
    </source>
</evidence>
<dbReference type="InterPro" id="IPR037066">
    <property type="entry name" value="Plug_dom_sf"/>
</dbReference>
<name>A0A5J5IC06_9BACT</name>
<dbReference type="PANTHER" id="PTHR30069">
    <property type="entry name" value="TONB-DEPENDENT OUTER MEMBRANE RECEPTOR"/>
    <property type="match status" value="1"/>
</dbReference>
<keyword evidence="16" id="KW-1185">Reference proteome</keyword>
<dbReference type="GO" id="GO:0009279">
    <property type="term" value="C:cell outer membrane"/>
    <property type="evidence" value="ECO:0007669"/>
    <property type="project" value="UniProtKB-SubCell"/>
</dbReference>
<evidence type="ECO:0000259" key="13">
    <source>
        <dbReference type="Pfam" id="PF00593"/>
    </source>
</evidence>
<dbReference type="PROSITE" id="PS52016">
    <property type="entry name" value="TONB_DEPENDENT_REC_3"/>
    <property type="match status" value="1"/>
</dbReference>
<sequence>MIKSSRFYLLLIITNIFSVIAFGQHTIINGSVKNSVTGETVPAVSITVKGSGAGTYTNDKGNFTLEVNTPLPLTIVVSSIGFKLQEVVVTTASELVNVSLTPESALGQEVVVAATRTPSRILESPVTIERISAANIRNTASVSYYDMISKLKGVDVVTSSLTFSTPSTRGFNGSGSVRVNQIVDGMDNQAPGLNFSVGSVVGLTELDVESVELLQGASSALYGPGGMNGAIVINSKDPFKYQGLSFQVKTGIMNVGNSARSASPYYNWDLRWANKVSEKFAFKVGAQLVQAKDWVANDYRDYDRLATTGGVKTGTRETDPNYDGINVYGDETTVDIRSNVLNPIAQQVPFYAPYVKALPASIPVSRTGYLEKDIVNPNTVDFKLSGELSYKLTQNTSLNAEAYWGTGNTVYTGSDRYSLLNLKIGQYKVELLNANWFLRAYTTQENAGDSYNATVTTRLVNEAWKPSGGSNGWYVQYSLAFLNAKLSGLSDIAAHNAARAVADQGRPAPGSPEFKQLFDQVRSVPISKGGGLFVDKTNLYNIEGQYNLTPYTSDFADVLIGANFKRYVLNSEGTLFADSSGKIPINEYGAYLQATKHFFNDKLRVIASGRYDRNDNFKGRFTPRISFVIKVAEDNNIRLSYQEAYRFASTQMQYINLRVAGGEALIGGVPSFKKFYHFNTNPVYSIDANLFAGNPQVINVPDLKAENVNSFEVGYKGLLLQKKLLIDLYGYYGVYNNFLSRTLIAQSVHGNKSVFTGSPEQIKANLNNSDSATTFSVPYNVRGKVNTYGFGVSLTYALPHNFAISGTVSSDNLDKVPAGFAADFDAPKYRAGATFSSTGFGFQNRLGFSVTYRWQDKINFEGDFANGLLPAYQTVDGQISFKFPEQKVLLKLGATNLLNQYYRDGFGNATIGGIYYVSIGYNIF</sequence>
<feature type="domain" description="TonB-dependent receptor-like beta-barrel" evidence="13">
    <location>
        <begin position="403"/>
        <end position="897"/>
    </location>
</feature>
<dbReference type="PANTHER" id="PTHR30069:SF29">
    <property type="entry name" value="HEMOGLOBIN AND HEMOGLOBIN-HAPTOGLOBIN-BINDING PROTEIN 1-RELATED"/>
    <property type="match status" value="1"/>
</dbReference>
<evidence type="ECO:0000313" key="16">
    <source>
        <dbReference type="Proteomes" id="UP000326903"/>
    </source>
</evidence>
<evidence type="ECO:0000313" key="15">
    <source>
        <dbReference type="EMBL" id="KAA9036342.1"/>
    </source>
</evidence>
<dbReference type="InterPro" id="IPR008969">
    <property type="entry name" value="CarboxyPept-like_regulatory"/>
</dbReference>
<keyword evidence="7 10" id="KW-0472">Membrane</keyword>
<keyword evidence="6 11" id="KW-0798">TonB box</keyword>
<dbReference type="AlphaFoldDB" id="A0A5J5IC06"/>
<evidence type="ECO:0000256" key="6">
    <source>
        <dbReference type="ARBA" id="ARBA00023077"/>
    </source>
</evidence>
<keyword evidence="2 10" id="KW-0813">Transport</keyword>